<evidence type="ECO:0000313" key="1">
    <source>
        <dbReference type="EMBL" id="MFD1738674.1"/>
    </source>
</evidence>
<dbReference type="RefSeq" id="WP_377929888.1">
    <property type="nucleotide sequence ID" value="NZ_JBHUEM010000046.1"/>
</dbReference>
<organism evidence="1 2">
    <name type="scientific">Bacillus salitolerans</name>
    <dbReference type="NCBI Taxonomy" id="1437434"/>
    <lineage>
        <taxon>Bacteria</taxon>
        <taxon>Bacillati</taxon>
        <taxon>Bacillota</taxon>
        <taxon>Bacilli</taxon>
        <taxon>Bacillales</taxon>
        <taxon>Bacillaceae</taxon>
        <taxon>Bacillus</taxon>
    </lineage>
</organism>
<name>A0ABW4LU40_9BACI</name>
<accession>A0ABW4LU40</accession>
<reference evidence="2" key="1">
    <citation type="journal article" date="2019" name="Int. J. Syst. Evol. Microbiol.">
        <title>The Global Catalogue of Microorganisms (GCM) 10K type strain sequencing project: providing services to taxonomists for standard genome sequencing and annotation.</title>
        <authorList>
            <consortium name="The Broad Institute Genomics Platform"/>
            <consortium name="The Broad Institute Genome Sequencing Center for Infectious Disease"/>
            <person name="Wu L."/>
            <person name="Ma J."/>
        </authorList>
    </citation>
    <scope>NUCLEOTIDE SEQUENCE [LARGE SCALE GENOMIC DNA]</scope>
    <source>
        <strain evidence="2">CCUG 49339</strain>
    </source>
</reference>
<proteinExistence type="predicted"/>
<sequence>MIQLEERLAERSLKVLKKELSMGLTQEEFIELKLLIKRIKS</sequence>
<evidence type="ECO:0000313" key="2">
    <source>
        <dbReference type="Proteomes" id="UP001597214"/>
    </source>
</evidence>
<keyword evidence="2" id="KW-1185">Reference proteome</keyword>
<protein>
    <recommendedName>
        <fullName evidence="3">Fur-regulated basic protein FbpA</fullName>
    </recommendedName>
</protein>
<dbReference type="Proteomes" id="UP001597214">
    <property type="component" value="Unassembled WGS sequence"/>
</dbReference>
<gene>
    <name evidence="1" type="ORF">ACFSCX_19325</name>
</gene>
<dbReference type="EMBL" id="JBHUEM010000046">
    <property type="protein sequence ID" value="MFD1738674.1"/>
    <property type="molecule type" value="Genomic_DNA"/>
</dbReference>
<evidence type="ECO:0008006" key="3">
    <source>
        <dbReference type="Google" id="ProtNLM"/>
    </source>
</evidence>
<comment type="caution">
    <text evidence="1">The sequence shown here is derived from an EMBL/GenBank/DDBJ whole genome shotgun (WGS) entry which is preliminary data.</text>
</comment>